<dbReference type="KEGG" id="ag:CAG38717"/>
<organism evidence="5">
    <name type="scientific">Streptomyces lividus</name>
    <dbReference type="NCBI Taxonomy" id="282216"/>
    <lineage>
        <taxon>Bacteria</taxon>
        <taxon>Bacillati</taxon>
        <taxon>Actinomycetota</taxon>
        <taxon>Actinomycetes</taxon>
        <taxon>Kitasatosporales</taxon>
        <taxon>Streptomycetaceae</taxon>
        <taxon>Streptomyces</taxon>
    </lineage>
</organism>
<gene>
    <name evidence="5" type="primary">livY</name>
</gene>
<dbReference type="EMBL" id="AJ748832">
    <property type="protein sequence ID" value="CAG38717.1"/>
    <property type="molecule type" value="Genomic_DNA"/>
</dbReference>
<dbReference type="PRINTS" id="PR00081">
    <property type="entry name" value="GDHRDH"/>
</dbReference>
<sequence length="238" mass="24756">MGAQATESVMSGEKRYVLITGANRGLGLHSARLLAGRGWSVILACRKPEAAAPALEKLRAYDVTSVRLDVTDPESVSAAVRTVRGTAPKLHALVNNAGIFEHAEEHLSDAPDSVSRDLLLTNAWGPLMVTRHFLPLLRAAGGASVVNVTSQDADPENLDGTFTGYCMSKAALNVMTANLAIALRADRVVVNGVDPGWIPTDMGGPEAPDAVADAAETVAAAVALAGTARSGDILRAVR</sequence>
<dbReference type="Pfam" id="PF00106">
    <property type="entry name" value="adh_short"/>
    <property type="match status" value="1"/>
</dbReference>
<evidence type="ECO:0000256" key="3">
    <source>
        <dbReference type="ARBA" id="ARBA00023002"/>
    </source>
</evidence>
<dbReference type="PROSITE" id="PS00061">
    <property type="entry name" value="ADH_SHORT"/>
    <property type="match status" value="1"/>
</dbReference>
<keyword evidence="2" id="KW-0521">NADP</keyword>
<accession>Q2MF50</accession>
<dbReference type="GO" id="GO:0016491">
    <property type="term" value="F:oxidoreductase activity"/>
    <property type="evidence" value="ECO:0007669"/>
    <property type="project" value="UniProtKB-KW"/>
</dbReference>
<keyword evidence="3" id="KW-0560">Oxidoreductase</keyword>
<dbReference type="GO" id="GO:0005737">
    <property type="term" value="C:cytoplasm"/>
    <property type="evidence" value="ECO:0007669"/>
    <property type="project" value="TreeGrafter"/>
</dbReference>
<dbReference type="Gene3D" id="3.40.50.720">
    <property type="entry name" value="NAD(P)-binding Rossmann-like Domain"/>
    <property type="match status" value="1"/>
</dbReference>
<evidence type="ECO:0000256" key="1">
    <source>
        <dbReference type="ARBA" id="ARBA00006484"/>
    </source>
</evidence>
<evidence type="ECO:0000313" key="5">
    <source>
        <dbReference type="EMBL" id="CAG38717.1"/>
    </source>
</evidence>
<dbReference type="PANTHER" id="PTHR43544:SF7">
    <property type="entry name" value="NADB-LER2"/>
    <property type="match status" value="1"/>
</dbReference>
<proteinExistence type="inferred from homology"/>
<dbReference type="PANTHER" id="PTHR43544">
    <property type="entry name" value="SHORT-CHAIN DEHYDROGENASE/REDUCTASE"/>
    <property type="match status" value="1"/>
</dbReference>
<dbReference type="PRINTS" id="PR00080">
    <property type="entry name" value="SDRFAMILY"/>
</dbReference>
<comment type="similarity">
    <text evidence="1 4">Belongs to the short-chain dehydrogenases/reductases (SDR) family.</text>
</comment>
<dbReference type="AlphaFoldDB" id="Q2MF50"/>
<dbReference type="InterPro" id="IPR020904">
    <property type="entry name" value="Sc_DH/Rdtase_CS"/>
</dbReference>
<protein>
    <submittedName>
        <fullName evidence="5">Putative dehydrogenase</fullName>
    </submittedName>
</protein>
<dbReference type="SUPFAM" id="SSF51735">
    <property type="entry name" value="NAD(P)-binding Rossmann-fold domains"/>
    <property type="match status" value="1"/>
</dbReference>
<reference evidence="5" key="1">
    <citation type="submission" date="2004-06" db="EMBL/GenBank/DDBJ databases">
        <title>Analysis and comparison of biosynthetic gene clusters for the 2-deoxy-inosamine containing aminoglycoside antibiotics ribostamycin, neomycin, lividomycin, paromomycin and butirosin.</title>
        <authorList>
            <person name="Aboshanab K."/>
            <person name="Schmidt-Beissner H."/>
            <person name="Wehmeier U."/>
            <person name="Piepersberg W."/>
            <person name="Welzel K."/>
            <person name="Vente A."/>
        </authorList>
    </citation>
    <scope>NUCLEOTIDE SEQUENCE</scope>
    <source>
        <strain evidence="5">CBS 844.73</strain>
    </source>
</reference>
<dbReference type="InterPro" id="IPR002347">
    <property type="entry name" value="SDR_fam"/>
</dbReference>
<evidence type="ECO:0000256" key="2">
    <source>
        <dbReference type="ARBA" id="ARBA00022857"/>
    </source>
</evidence>
<dbReference type="InterPro" id="IPR051468">
    <property type="entry name" value="Fungal_SecMetab_SDRs"/>
</dbReference>
<name>Q2MF50_STRLV</name>
<evidence type="ECO:0000256" key="4">
    <source>
        <dbReference type="RuleBase" id="RU000363"/>
    </source>
</evidence>
<dbReference type="InterPro" id="IPR036291">
    <property type="entry name" value="NAD(P)-bd_dom_sf"/>
</dbReference>